<proteinExistence type="predicted"/>
<keyword evidence="2" id="KW-1185">Reference proteome</keyword>
<sequence length="702" mass="78352">MAEAGIAEPASVRAPLYAGESWKPAPGADGYSLALENDGYALYVRPDNTQIALVNKATGYRWTSSPSEEQLASETVKGQLLTNLKSTFVLTYVTTEGKDQTNRKSVDVLDPKIEISMAKSAEGLQVSYYFPDKGLGLSIQYELTPNGLKVRVPTEGIKEEGEFVVFSLDLLPYFGAAAAGDEGYIFVPDGPGGLIKFDSKRADISKGYVHQIYGLEPTNMINFSRSGERREDIAYPVFGMTHGDNGYVAVISRGGDSANIAAMPPGLKSSLYNVFSNQIYREDYLYMRSRESTPVKAVQKKRLETDREIEYRFLSGKDAGYVGMANSYRNYLAENGRLGEPLKPVEHVPLYLKIMGGSFNEAYGRVKYFPATTFSQATDMVKGLQEQGVANMEVIYYGWANMGGYQLDDRFPIEKKLGGEAGAKKFISEMRKSNVKVQFFDDFVWLNTANTGLSPKSSGIRGVEGIVSVFEGWFLSKPARTVDMAYDTIRKLKEIGVSGVFYDWIGEMVFHDYDPSSIATRADTIEIYEGLLDYTRETLGSAAVFRGNAYSVAHVDYIEDLPHESSYDFMIDETVPFYPIVLHGYVPYSFDEGNMRNDVKAEFLKAIEYGAMPSFFLTHEDARSLRDGGMYYLFSSQYEKWADKVGAEYGKFDSLAKLFAQKIIDHEKLSNNQYATTYEDGTRVIVDYDKETFNVEKGAGAR</sequence>
<dbReference type="Pfam" id="PF18952">
    <property type="entry name" value="DUF5696"/>
    <property type="match status" value="1"/>
</dbReference>
<dbReference type="AlphaFoldDB" id="A0A7Z2VQ31"/>
<protein>
    <submittedName>
        <fullName evidence="1">Uncharacterized protein</fullName>
    </submittedName>
</protein>
<dbReference type="InterPro" id="IPR017853">
    <property type="entry name" value="GH"/>
</dbReference>
<name>A0A7Z2VQ31_9BACL</name>
<evidence type="ECO:0000313" key="2">
    <source>
        <dbReference type="Proteomes" id="UP000502248"/>
    </source>
</evidence>
<dbReference type="Proteomes" id="UP000502248">
    <property type="component" value="Chromosome"/>
</dbReference>
<gene>
    <name evidence="1" type="ORF">HH215_30310</name>
</gene>
<reference evidence="1 2" key="1">
    <citation type="submission" date="2020-04" db="EMBL/GenBank/DDBJ databases">
        <title>Genome sequencing of novel species.</title>
        <authorList>
            <person name="Heo J."/>
            <person name="Kim S.-J."/>
            <person name="Kim J.-S."/>
            <person name="Hong S.-B."/>
            <person name="Kwon S.-W."/>
        </authorList>
    </citation>
    <scope>NUCLEOTIDE SEQUENCE [LARGE SCALE GENOMIC DNA]</scope>
    <source>
        <strain evidence="1 2">MFER-1</strain>
    </source>
</reference>
<dbReference type="RefSeq" id="WP_169283293.1">
    <property type="nucleotide sequence ID" value="NZ_CP051680.1"/>
</dbReference>
<dbReference type="InterPro" id="IPR043751">
    <property type="entry name" value="DUF5696"/>
</dbReference>
<dbReference type="SUPFAM" id="SSF51445">
    <property type="entry name" value="(Trans)glycosidases"/>
    <property type="match status" value="1"/>
</dbReference>
<dbReference type="EMBL" id="CP051680">
    <property type="protein sequence ID" value="QJD87047.1"/>
    <property type="molecule type" value="Genomic_DNA"/>
</dbReference>
<evidence type="ECO:0000313" key="1">
    <source>
        <dbReference type="EMBL" id="QJD87047.1"/>
    </source>
</evidence>
<organism evidence="1 2">
    <name type="scientific">Cohnella herbarum</name>
    <dbReference type="NCBI Taxonomy" id="2728023"/>
    <lineage>
        <taxon>Bacteria</taxon>
        <taxon>Bacillati</taxon>
        <taxon>Bacillota</taxon>
        <taxon>Bacilli</taxon>
        <taxon>Bacillales</taxon>
        <taxon>Paenibacillaceae</taxon>
        <taxon>Cohnella</taxon>
    </lineage>
</organism>
<accession>A0A7Z2VQ31</accession>
<dbReference type="KEGG" id="cheb:HH215_30310"/>